<dbReference type="InterPro" id="IPR038185">
    <property type="entry name" value="MyTH4_dom_sf"/>
</dbReference>
<comment type="caution">
    <text evidence="3">The sequence shown here is derived from an EMBL/GenBank/DDBJ whole genome shotgun (WGS) entry which is preliminary data.</text>
</comment>
<dbReference type="AlphaFoldDB" id="A0A8E0RR61"/>
<proteinExistence type="predicted"/>
<dbReference type="GO" id="GO:0005737">
    <property type="term" value="C:cytoplasm"/>
    <property type="evidence" value="ECO:0007669"/>
    <property type="project" value="TreeGrafter"/>
</dbReference>
<dbReference type="PROSITE" id="PS51016">
    <property type="entry name" value="MYTH4"/>
    <property type="match status" value="1"/>
</dbReference>
<dbReference type="SMART" id="SM00139">
    <property type="entry name" value="MyTH4"/>
    <property type="match status" value="1"/>
</dbReference>
<dbReference type="GO" id="GO:0005096">
    <property type="term" value="F:GTPase activator activity"/>
    <property type="evidence" value="ECO:0007669"/>
    <property type="project" value="TreeGrafter"/>
</dbReference>
<dbReference type="GO" id="GO:0005856">
    <property type="term" value="C:cytoskeleton"/>
    <property type="evidence" value="ECO:0007669"/>
    <property type="project" value="InterPro"/>
</dbReference>
<feature type="domain" description="MyTH4" evidence="2">
    <location>
        <begin position="874"/>
        <end position="1027"/>
    </location>
</feature>
<feature type="compositionally biased region" description="Low complexity" evidence="1">
    <location>
        <begin position="761"/>
        <end position="771"/>
    </location>
</feature>
<dbReference type="EMBL" id="LUCM01007774">
    <property type="protein sequence ID" value="KAA0189374.1"/>
    <property type="molecule type" value="Genomic_DNA"/>
</dbReference>
<evidence type="ECO:0000256" key="1">
    <source>
        <dbReference type="SAM" id="MobiDB-lite"/>
    </source>
</evidence>
<accession>A0A8E0RR61</accession>
<dbReference type="PANTHER" id="PTHR45876">
    <property type="entry name" value="FI04035P"/>
    <property type="match status" value="1"/>
</dbReference>
<feature type="compositionally biased region" description="Polar residues" evidence="1">
    <location>
        <begin position="778"/>
        <end position="794"/>
    </location>
</feature>
<evidence type="ECO:0000259" key="2">
    <source>
        <dbReference type="PROSITE" id="PS51016"/>
    </source>
</evidence>
<reference evidence="3" key="1">
    <citation type="submission" date="2019-05" db="EMBL/GenBank/DDBJ databases">
        <title>Annotation for the trematode Fasciolopsis buski.</title>
        <authorList>
            <person name="Choi Y.-J."/>
        </authorList>
    </citation>
    <scope>NUCLEOTIDE SEQUENCE</scope>
    <source>
        <strain evidence="3">HT</strain>
        <tissue evidence="3">Whole worm</tissue>
    </source>
</reference>
<feature type="non-terminal residue" evidence="3">
    <location>
        <position position="1"/>
    </location>
</feature>
<feature type="compositionally biased region" description="Polar residues" evidence="1">
    <location>
        <begin position="122"/>
        <end position="132"/>
    </location>
</feature>
<feature type="compositionally biased region" description="Polar residues" evidence="1">
    <location>
        <begin position="232"/>
        <end position="249"/>
    </location>
</feature>
<dbReference type="PANTHER" id="PTHR45876:SF8">
    <property type="entry name" value="FI04035P"/>
    <property type="match status" value="1"/>
</dbReference>
<protein>
    <recommendedName>
        <fullName evidence="2">MyTH4 domain-containing protein</fullName>
    </recommendedName>
</protein>
<dbReference type="Gene3D" id="1.25.40.530">
    <property type="entry name" value="MyTH4 domain"/>
    <property type="match status" value="1"/>
</dbReference>
<keyword evidence="4" id="KW-1185">Reference proteome</keyword>
<organism evidence="3 4">
    <name type="scientific">Fasciolopsis buskii</name>
    <dbReference type="NCBI Taxonomy" id="27845"/>
    <lineage>
        <taxon>Eukaryota</taxon>
        <taxon>Metazoa</taxon>
        <taxon>Spiralia</taxon>
        <taxon>Lophotrochozoa</taxon>
        <taxon>Platyhelminthes</taxon>
        <taxon>Trematoda</taxon>
        <taxon>Digenea</taxon>
        <taxon>Plagiorchiida</taxon>
        <taxon>Echinostomata</taxon>
        <taxon>Echinostomatoidea</taxon>
        <taxon>Fasciolidae</taxon>
        <taxon>Fasciolopsis</taxon>
    </lineage>
</organism>
<gene>
    <name evidence="3" type="ORF">FBUS_09546</name>
</gene>
<feature type="region of interest" description="Disordered" evidence="1">
    <location>
        <begin position="383"/>
        <end position="493"/>
    </location>
</feature>
<feature type="compositionally biased region" description="Polar residues" evidence="1">
    <location>
        <begin position="306"/>
        <end position="329"/>
    </location>
</feature>
<feature type="compositionally biased region" description="Polar residues" evidence="1">
    <location>
        <begin position="407"/>
        <end position="428"/>
    </location>
</feature>
<dbReference type="Proteomes" id="UP000728185">
    <property type="component" value="Unassembled WGS sequence"/>
</dbReference>
<feature type="compositionally biased region" description="Basic and acidic residues" evidence="1">
    <location>
        <begin position="429"/>
        <end position="440"/>
    </location>
</feature>
<feature type="region of interest" description="Disordered" evidence="1">
    <location>
        <begin position="751"/>
        <end position="794"/>
    </location>
</feature>
<feature type="region of interest" description="Disordered" evidence="1">
    <location>
        <begin position="554"/>
        <end position="573"/>
    </location>
</feature>
<feature type="region of interest" description="Disordered" evidence="1">
    <location>
        <begin position="514"/>
        <end position="536"/>
    </location>
</feature>
<dbReference type="InterPro" id="IPR000857">
    <property type="entry name" value="MyTH4_dom"/>
</dbReference>
<feature type="region of interest" description="Disordered" evidence="1">
    <location>
        <begin position="298"/>
        <end position="336"/>
    </location>
</feature>
<feature type="compositionally biased region" description="Polar residues" evidence="1">
    <location>
        <begin position="158"/>
        <end position="171"/>
    </location>
</feature>
<feature type="compositionally biased region" description="Polar residues" evidence="1">
    <location>
        <begin position="442"/>
        <end position="454"/>
    </location>
</feature>
<dbReference type="OrthoDB" id="437889at2759"/>
<feature type="compositionally biased region" description="Polar residues" evidence="1">
    <location>
        <begin position="26"/>
        <end position="37"/>
    </location>
</feature>
<feature type="compositionally biased region" description="Low complexity" evidence="1">
    <location>
        <begin position="455"/>
        <end position="481"/>
    </location>
</feature>
<dbReference type="Pfam" id="PF00784">
    <property type="entry name" value="MyTH4"/>
    <property type="match status" value="1"/>
</dbReference>
<feature type="region of interest" description="Disordered" evidence="1">
    <location>
        <begin position="640"/>
        <end position="659"/>
    </location>
</feature>
<evidence type="ECO:0000313" key="3">
    <source>
        <dbReference type="EMBL" id="KAA0189374.1"/>
    </source>
</evidence>
<evidence type="ECO:0000313" key="4">
    <source>
        <dbReference type="Proteomes" id="UP000728185"/>
    </source>
</evidence>
<sequence>DIGALRRSNSKISSTTGSRRIHNRKTPTSIPESNSHPVSDLDHSNRIGTLDCPDREDPTQFRTPIDPINLAAEQLHRLSTQNTTTGYRPYGNQRVRDWLLETGVTWEYSVADGIDGAGRSPLDSSDNKNSGCLSDRPARRIHTMSSPVDAQSEPPTADHSTLSISTPNVETLTEPGTPAQRASGDIVFHPGSNKPEVAGAWNPEELRHSSRTQQDGRFTPDKSAKQLHTRKSLTPSSSSNRTDDPWSNGTPGGGFPQYPPQNAGERTDTCRENGGQSECFNGQQQQQQLNFGFQSERTAQPVPKGTQLSKAGLSTRQRAFPRTNPTVSRPSPGGTVMRPARFSATTLDRPINSGDPRISTGSVVLIQRNPAFSVVHFSNTDLRITPVPKTDSNGASDDRNNRLVYSDPQTSFDNASSEVSFTLSNQSKAHVDCHQQDAKTHLPNNKSGSNNLNDSSPISSSPQPSSSSTSSSSSSFSRSSSGTALTNTDSLENKQIVHSAPDHRSDTALHEFRGPRRASLDQPENKQHDFNPLQQQRQPVFSVLHGPEKADVCIDSEQPPVPPPRSASTLGPSRVVQHCTSDFYRLSEGDGMLIRSDPFVSTQRPYALYYPRYPHHMVLPRQIPHVDTTPINEGRVVSSLSRKDPARANVIPPNHRRPPPFVYQARPSYPISSHTTIYYVHPFDGLDPGLSCPANSSVCPSTANHRLSSTSSPLLPSAVLELCGNAPPTGATSPSTATTWVSHSTATWDLDKPRAEHYPNVSSSQVDSQSQPPESAVQPLQTSVTPNTGGTSDHTVTNISILPRSPSGGFIGPEELNDSVWFSGFDRDRTCFPSLPLFTLVQPGHPQFPTFIAPFDWPRTLFKPDQDVVSLMSWTKSTFSKRLLLSTEPNMKKQVADTFKIVQSFMGDRKARLSLPDYGSIIVHRALNTASLRDEIFAQLCKQTTANPDIKSLTNGWALICVCLHYFPPNSKFRDALLAYLNARADASVSLVFSSTQSLKKAPSSLETATAIASGLAPIVSELKPVSNGHGANYNQGSNTTRASTTGSVRSDALLVSESSDLIDSELSPSVTSSACGRRMNTTQSNGSRQFEFTVGLWDRPTAAHFARVAPRWFIRALNVGPRKLQEAPSIEEICHVKVSSSLCTLTIHLCICVIV</sequence>
<feature type="region of interest" description="Disordered" evidence="1">
    <location>
        <begin position="118"/>
        <end position="285"/>
    </location>
</feature>
<name>A0A8E0RR61_9TREM</name>
<feature type="region of interest" description="Disordered" evidence="1">
    <location>
        <begin position="1"/>
        <end position="56"/>
    </location>
</feature>